<feature type="transmembrane region" description="Helical" evidence="9">
    <location>
        <begin position="91"/>
        <end position="108"/>
    </location>
</feature>
<sequence length="451" mass="46771">MPEHTPENEPRPPRIETGEGPDVPSPPQAAVVAGTTPRVEVDVAVQSAAAPSRERVIGAGISWLATWSGRWILIAFALVILGLVVGKAWTILMPVALALLISAVLAPVSRAMERFLRFPAALAAVTTLLGSVALVIWAFVLMAPSVASQSTDIANDAVKGLQKVQDWVQDSNLFNKEQIDEFIASVQKRLTDSADVIASGVLSGVGAVTSVLINLVVIAFLTFFFLKDGRKFLPWLRGSTGPSVGAHLVEVLSRAWYTLGGFIRTQAIVSAIDAVLIGIGLIAIGVPLAVPLAVLTFFGGFIPIVGAIAAGAVAVLVALVSSGLTGALWVLVLIVVVQQVEGNLLSPVLQSKSMDLHPAIVLLSVTLGSGLFGIAGAFLAVPVAAVAAVIFRYLNEQVNATVVAQDAVAAATADTPPVVVLGDGSRPTLKERVAAAVAAARRPVADHHDAD</sequence>
<feature type="transmembrane region" description="Helical" evidence="9">
    <location>
        <begin position="274"/>
        <end position="298"/>
    </location>
</feature>
<dbReference type="RefSeq" id="WP_128221839.1">
    <property type="nucleotide sequence ID" value="NZ_CP034929.1"/>
</dbReference>
<keyword evidence="5 9" id="KW-0812">Transmembrane</keyword>
<gene>
    <name evidence="10" type="ORF">ACFPWU_09740</name>
</gene>
<keyword evidence="11" id="KW-1185">Reference proteome</keyword>
<evidence type="ECO:0000256" key="7">
    <source>
        <dbReference type="ARBA" id="ARBA00023136"/>
    </source>
</evidence>
<evidence type="ECO:0000256" key="4">
    <source>
        <dbReference type="ARBA" id="ARBA00022475"/>
    </source>
</evidence>
<name>A0ABW1QWL2_9ACTN</name>
<keyword evidence="3" id="KW-0813">Transport</keyword>
<comment type="subcellular location">
    <subcellularLocation>
        <location evidence="1">Cell membrane</location>
        <topology evidence="1">Multi-pass membrane protein</topology>
    </subcellularLocation>
</comment>
<organism evidence="10 11">
    <name type="scientific">Nocardioides yefusunii</name>
    <dbReference type="NCBI Taxonomy" id="2500546"/>
    <lineage>
        <taxon>Bacteria</taxon>
        <taxon>Bacillati</taxon>
        <taxon>Actinomycetota</taxon>
        <taxon>Actinomycetes</taxon>
        <taxon>Propionibacteriales</taxon>
        <taxon>Nocardioidaceae</taxon>
        <taxon>Nocardioides</taxon>
    </lineage>
</organism>
<evidence type="ECO:0000256" key="6">
    <source>
        <dbReference type="ARBA" id="ARBA00022989"/>
    </source>
</evidence>
<accession>A0ABW1QWL2</accession>
<feature type="transmembrane region" description="Helical" evidence="9">
    <location>
        <begin position="196"/>
        <end position="226"/>
    </location>
</feature>
<feature type="transmembrane region" description="Helical" evidence="9">
    <location>
        <begin position="120"/>
        <end position="140"/>
    </location>
</feature>
<dbReference type="PANTHER" id="PTHR21716:SF53">
    <property type="entry name" value="PERMEASE PERM-RELATED"/>
    <property type="match status" value="1"/>
</dbReference>
<dbReference type="Pfam" id="PF01594">
    <property type="entry name" value="AI-2E_transport"/>
    <property type="match status" value="1"/>
</dbReference>
<evidence type="ECO:0000256" key="5">
    <source>
        <dbReference type="ARBA" id="ARBA00022692"/>
    </source>
</evidence>
<dbReference type="PANTHER" id="PTHR21716">
    <property type="entry name" value="TRANSMEMBRANE PROTEIN"/>
    <property type="match status" value="1"/>
</dbReference>
<comment type="similarity">
    <text evidence="2">Belongs to the autoinducer-2 exporter (AI-2E) (TC 2.A.86) family.</text>
</comment>
<evidence type="ECO:0000313" key="11">
    <source>
        <dbReference type="Proteomes" id="UP001596098"/>
    </source>
</evidence>
<dbReference type="Proteomes" id="UP001596098">
    <property type="component" value="Unassembled WGS sequence"/>
</dbReference>
<feature type="transmembrane region" description="Helical" evidence="9">
    <location>
        <begin position="358"/>
        <end position="391"/>
    </location>
</feature>
<evidence type="ECO:0000313" key="10">
    <source>
        <dbReference type="EMBL" id="MFC6153937.1"/>
    </source>
</evidence>
<feature type="compositionally biased region" description="Basic and acidic residues" evidence="8">
    <location>
        <begin position="1"/>
        <end position="17"/>
    </location>
</feature>
<keyword evidence="4" id="KW-1003">Cell membrane</keyword>
<evidence type="ECO:0000256" key="1">
    <source>
        <dbReference type="ARBA" id="ARBA00004651"/>
    </source>
</evidence>
<feature type="transmembrane region" description="Helical" evidence="9">
    <location>
        <begin position="61"/>
        <end position="85"/>
    </location>
</feature>
<keyword evidence="7 9" id="KW-0472">Membrane</keyword>
<keyword evidence="6 9" id="KW-1133">Transmembrane helix</keyword>
<feature type="transmembrane region" description="Helical" evidence="9">
    <location>
        <begin position="304"/>
        <end position="337"/>
    </location>
</feature>
<dbReference type="EMBL" id="JBHSQI010000005">
    <property type="protein sequence ID" value="MFC6153937.1"/>
    <property type="molecule type" value="Genomic_DNA"/>
</dbReference>
<evidence type="ECO:0000256" key="3">
    <source>
        <dbReference type="ARBA" id="ARBA00022448"/>
    </source>
</evidence>
<dbReference type="InterPro" id="IPR002549">
    <property type="entry name" value="AI-2E-like"/>
</dbReference>
<reference evidence="11" key="1">
    <citation type="journal article" date="2019" name="Int. J. Syst. Evol. Microbiol.">
        <title>The Global Catalogue of Microorganisms (GCM) 10K type strain sequencing project: providing services to taxonomists for standard genome sequencing and annotation.</title>
        <authorList>
            <consortium name="The Broad Institute Genomics Platform"/>
            <consortium name="The Broad Institute Genome Sequencing Center for Infectious Disease"/>
            <person name="Wu L."/>
            <person name="Ma J."/>
        </authorList>
    </citation>
    <scope>NUCLEOTIDE SEQUENCE [LARGE SCALE GENOMIC DNA]</scope>
    <source>
        <strain evidence="11">DFY28</strain>
    </source>
</reference>
<evidence type="ECO:0000256" key="8">
    <source>
        <dbReference type="SAM" id="MobiDB-lite"/>
    </source>
</evidence>
<feature type="region of interest" description="Disordered" evidence="8">
    <location>
        <begin position="1"/>
        <end position="29"/>
    </location>
</feature>
<evidence type="ECO:0000256" key="2">
    <source>
        <dbReference type="ARBA" id="ARBA00009773"/>
    </source>
</evidence>
<comment type="caution">
    <text evidence="10">The sequence shown here is derived from an EMBL/GenBank/DDBJ whole genome shotgun (WGS) entry which is preliminary data.</text>
</comment>
<protein>
    <submittedName>
        <fullName evidence="10">AI-2E family transporter</fullName>
    </submittedName>
</protein>
<evidence type="ECO:0000256" key="9">
    <source>
        <dbReference type="SAM" id="Phobius"/>
    </source>
</evidence>
<proteinExistence type="inferred from homology"/>